<dbReference type="OrthoDB" id="427604at2759"/>
<feature type="compositionally biased region" description="Gly residues" evidence="1">
    <location>
        <begin position="117"/>
        <end position="134"/>
    </location>
</feature>
<feature type="region of interest" description="Disordered" evidence="1">
    <location>
        <begin position="107"/>
        <end position="159"/>
    </location>
</feature>
<evidence type="ECO:0000313" key="4">
    <source>
        <dbReference type="Proteomes" id="UP000075714"/>
    </source>
</evidence>
<name>A0A150GDF2_GONPE</name>
<organism evidence="3 4">
    <name type="scientific">Gonium pectorale</name>
    <name type="common">Green alga</name>
    <dbReference type="NCBI Taxonomy" id="33097"/>
    <lineage>
        <taxon>Eukaryota</taxon>
        <taxon>Viridiplantae</taxon>
        <taxon>Chlorophyta</taxon>
        <taxon>core chlorophytes</taxon>
        <taxon>Chlorophyceae</taxon>
        <taxon>CS clade</taxon>
        <taxon>Chlamydomonadales</taxon>
        <taxon>Volvocaceae</taxon>
        <taxon>Gonium</taxon>
    </lineage>
</organism>
<dbReference type="PANTHER" id="PTHR34474">
    <property type="entry name" value="SIGNAL TRANSDUCTION PROTEIN TRAP"/>
    <property type="match status" value="1"/>
</dbReference>
<comment type="caution">
    <text evidence="3">The sequence shown here is derived from an EMBL/GenBank/DDBJ whole genome shotgun (WGS) entry which is preliminary data.</text>
</comment>
<reference evidence="4" key="1">
    <citation type="journal article" date="2016" name="Nat. Commun.">
        <title>The Gonium pectorale genome demonstrates co-option of cell cycle regulation during the evolution of multicellularity.</title>
        <authorList>
            <person name="Hanschen E.R."/>
            <person name="Marriage T.N."/>
            <person name="Ferris P.J."/>
            <person name="Hamaji T."/>
            <person name="Toyoda A."/>
            <person name="Fujiyama A."/>
            <person name="Neme R."/>
            <person name="Noguchi H."/>
            <person name="Minakuchi Y."/>
            <person name="Suzuki M."/>
            <person name="Kawai-Toyooka H."/>
            <person name="Smith D.R."/>
            <person name="Sparks H."/>
            <person name="Anderson J."/>
            <person name="Bakaric R."/>
            <person name="Luria V."/>
            <person name="Karger A."/>
            <person name="Kirschner M.W."/>
            <person name="Durand P.M."/>
            <person name="Michod R.E."/>
            <person name="Nozaki H."/>
            <person name="Olson B.J."/>
        </authorList>
    </citation>
    <scope>NUCLEOTIDE SEQUENCE [LARGE SCALE GENOMIC DNA]</scope>
    <source>
        <strain evidence="4">NIES-2863</strain>
    </source>
</reference>
<dbReference type="InterPro" id="IPR011008">
    <property type="entry name" value="Dimeric_a/b-barrel"/>
</dbReference>
<sequence length="159" mass="17552">MLSSSRLQCALPTRAQRRQVAVRCSAQETKTNKSYYVVMNVFKVKPESSTDFEEVWKNRESHLKEMKGFVRFAMLRCENVPGKYISQTYWETKDDFQAWTKSQQFAASHGSSSSSGSSGGHGHGHGGSGSGGSGRPSTMSMLEGPPSPELFSTVTVTEW</sequence>
<dbReference type="InterPro" id="IPR050404">
    <property type="entry name" value="Heme-degrading_MO"/>
</dbReference>
<dbReference type="Pfam" id="PF03992">
    <property type="entry name" value="ABM"/>
    <property type="match status" value="1"/>
</dbReference>
<dbReference type="Proteomes" id="UP000075714">
    <property type="component" value="Unassembled WGS sequence"/>
</dbReference>
<protein>
    <recommendedName>
        <fullName evidence="2">ABM domain-containing protein</fullName>
    </recommendedName>
</protein>
<evidence type="ECO:0000259" key="2">
    <source>
        <dbReference type="PROSITE" id="PS51725"/>
    </source>
</evidence>
<evidence type="ECO:0000256" key="1">
    <source>
        <dbReference type="SAM" id="MobiDB-lite"/>
    </source>
</evidence>
<feature type="domain" description="ABM" evidence="2">
    <location>
        <begin position="36"/>
        <end position="124"/>
    </location>
</feature>
<dbReference type="AlphaFoldDB" id="A0A150GDF2"/>
<feature type="compositionally biased region" description="Polar residues" evidence="1">
    <location>
        <begin position="150"/>
        <end position="159"/>
    </location>
</feature>
<gene>
    <name evidence="3" type="ORF">GPECTOR_32g471</name>
</gene>
<dbReference type="Gene3D" id="3.30.70.100">
    <property type="match status" value="1"/>
</dbReference>
<accession>A0A150GDF2</accession>
<dbReference type="SUPFAM" id="SSF54909">
    <property type="entry name" value="Dimeric alpha+beta barrel"/>
    <property type="match status" value="1"/>
</dbReference>
<evidence type="ECO:0000313" key="3">
    <source>
        <dbReference type="EMBL" id="KXZ47859.1"/>
    </source>
</evidence>
<dbReference type="STRING" id="33097.A0A150GDF2"/>
<dbReference type="PROSITE" id="PS51725">
    <property type="entry name" value="ABM"/>
    <property type="match status" value="1"/>
</dbReference>
<dbReference type="EMBL" id="LSYV01000033">
    <property type="protein sequence ID" value="KXZ47859.1"/>
    <property type="molecule type" value="Genomic_DNA"/>
</dbReference>
<keyword evidence="4" id="KW-1185">Reference proteome</keyword>
<proteinExistence type="predicted"/>
<dbReference type="InterPro" id="IPR007138">
    <property type="entry name" value="ABM_dom"/>
</dbReference>
<dbReference type="PANTHER" id="PTHR34474:SF2">
    <property type="entry name" value="SIGNAL TRANSDUCTION PROTEIN TRAP"/>
    <property type="match status" value="1"/>
</dbReference>